<name>A0ABN2S4B0_9ACTN</name>
<evidence type="ECO:0000313" key="2">
    <source>
        <dbReference type="EMBL" id="GAA1980181.1"/>
    </source>
</evidence>
<reference evidence="2 3" key="1">
    <citation type="journal article" date="2019" name="Int. J. Syst. Evol. Microbiol.">
        <title>The Global Catalogue of Microorganisms (GCM) 10K type strain sequencing project: providing services to taxonomists for standard genome sequencing and annotation.</title>
        <authorList>
            <consortium name="The Broad Institute Genomics Platform"/>
            <consortium name="The Broad Institute Genome Sequencing Center for Infectious Disease"/>
            <person name="Wu L."/>
            <person name="Ma J."/>
        </authorList>
    </citation>
    <scope>NUCLEOTIDE SEQUENCE [LARGE SCALE GENOMIC DNA]</scope>
    <source>
        <strain evidence="2 3">JCM 16013</strain>
    </source>
</reference>
<dbReference type="Proteomes" id="UP001499854">
    <property type="component" value="Unassembled WGS sequence"/>
</dbReference>
<evidence type="ECO:0008006" key="4">
    <source>
        <dbReference type="Google" id="ProtNLM"/>
    </source>
</evidence>
<keyword evidence="3" id="KW-1185">Reference proteome</keyword>
<organism evidence="2 3">
    <name type="scientific">Catenulispora subtropica</name>
    <dbReference type="NCBI Taxonomy" id="450798"/>
    <lineage>
        <taxon>Bacteria</taxon>
        <taxon>Bacillati</taxon>
        <taxon>Actinomycetota</taxon>
        <taxon>Actinomycetes</taxon>
        <taxon>Catenulisporales</taxon>
        <taxon>Catenulisporaceae</taxon>
        <taxon>Catenulispora</taxon>
    </lineage>
</organism>
<evidence type="ECO:0000256" key="1">
    <source>
        <dbReference type="SAM" id="MobiDB-lite"/>
    </source>
</evidence>
<feature type="compositionally biased region" description="Basic residues" evidence="1">
    <location>
        <begin position="65"/>
        <end position="76"/>
    </location>
</feature>
<sequence length="76" mass="8160">MEAADAATVTTAVAAAVATAAVAVAAAPAAGLRHRRSAQQCSKRCENEYPPPDTHLVPLEDQKHLKQRYGKKTRRH</sequence>
<feature type="region of interest" description="Disordered" evidence="1">
    <location>
        <begin position="43"/>
        <end position="76"/>
    </location>
</feature>
<evidence type="ECO:0000313" key="3">
    <source>
        <dbReference type="Proteomes" id="UP001499854"/>
    </source>
</evidence>
<accession>A0ABN2S4B0</accession>
<proteinExistence type="predicted"/>
<dbReference type="EMBL" id="BAAAQM010000027">
    <property type="protein sequence ID" value="GAA1980181.1"/>
    <property type="molecule type" value="Genomic_DNA"/>
</dbReference>
<comment type="caution">
    <text evidence="2">The sequence shown here is derived from an EMBL/GenBank/DDBJ whole genome shotgun (WGS) entry which is preliminary data.</text>
</comment>
<protein>
    <recommendedName>
        <fullName evidence="4">Secreted protein</fullName>
    </recommendedName>
</protein>
<gene>
    <name evidence="2" type="ORF">GCM10009838_46630</name>
</gene>